<dbReference type="Gene3D" id="2.130.10.10">
    <property type="entry name" value="YVTN repeat-like/Quinoprotein amine dehydrogenase"/>
    <property type="match status" value="1"/>
</dbReference>
<dbReference type="RefSeq" id="WP_093920187.1">
    <property type="nucleotide sequence ID" value="NZ_FONW01000006.1"/>
</dbReference>
<keyword evidence="2" id="KW-0119">Carbohydrate metabolism</keyword>
<dbReference type="FunFam" id="2.130.10.10:FF:000306">
    <property type="entry name" value="3-carboxymuconate cyclase"/>
    <property type="match status" value="1"/>
</dbReference>
<dbReference type="EMBL" id="FONW01000006">
    <property type="protein sequence ID" value="SFF41779.1"/>
    <property type="molecule type" value="Genomic_DNA"/>
</dbReference>
<dbReference type="Proteomes" id="UP000198964">
    <property type="component" value="Unassembled WGS sequence"/>
</dbReference>
<evidence type="ECO:0000313" key="3">
    <source>
        <dbReference type="EMBL" id="SFF41779.1"/>
    </source>
</evidence>
<keyword evidence="4" id="KW-1185">Reference proteome</keyword>
<dbReference type="Pfam" id="PF10282">
    <property type="entry name" value="Lactonase"/>
    <property type="match status" value="1"/>
</dbReference>
<dbReference type="STRING" id="655355.SAMN05216283_10651"/>
<reference evidence="3 4" key="1">
    <citation type="submission" date="2016-10" db="EMBL/GenBank/DDBJ databases">
        <authorList>
            <person name="de Groot N.N."/>
        </authorList>
    </citation>
    <scope>NUCLEOTIDE SEQUENCE [LARGE SCALE GENOMIC DNA]</scope>
    <source>
        <strain evidence="3 4">CGMCC 1.9156</strain>
    </source>
</reference>
<evidence type="ECO:0000313" key="4">
    <source>
        <dbReference type="Proteomes" id="UP000198964"/>
    </source>
</evidence>
<protein>
    <submittedName>
        <fullName evidence="3">6-phosphogluconolactonase</fullName>
    </submittedName>
</protein>
<evidence type="ECO:0000256" key="2">
    <source>
        <dbReference type="ARBA" id="ARBA00022526"/>
    </source>
</evidence>
<dbReference type="SUPFAM" id="SSF51004">
    <property type="entry name" value="C-terminal (heme d1) domain of cytochrome cd1-nitrite reductase"/>
    <property type="match status" value="1"/>
</dbReference>
<sequence>MKIITQAIVLTAILLGGCSPSPKDTLLYIGTYTDTGSEGIYCYQFNKESGEMTPKFITPHKENPSFLTISPDQKYLYAVSEVTESPDFASGSVSAYQILDSGELEKINQQATGGLHPCHVTVSPDGQFVVASNYSSGSLSCFERQADGGLKEMMQLIQHAGTGADSVRQSAPHAHSALFTSKGLLISADLGTDQLDFYHYDERGKEFQPAEQASLEMNPGAGPRHFAFSPDEQFIYVANELDATISVLKKEGAKYELLESISSVPADFSGVNYGADVHLSPNGRFVYCSNRGHNSIAVFERLDDGRIRLLQTESVRGDWPRNFTLSPDGRFLLVANQKSNNITVFWVDQKTGLLTYTGNQLELMAPVCLQFLER</sequence>
<dbReference type="InterPro" id="IPR011048">
    <property type="entry name" value="Haem_d1_sf"/>
</dbReference>
<evidence type="ECO:0000256" key="1">
    <source>
        <dbReference type="ARBA" id="ARBA00005564"/>
    </source>
</evidence>
<dbReference type="InterPro" id="IPR019405">
    <property type="entry name" value="Lactonase_7-beta_prop"/>
</dbReference>
<comment type="similarity">
    <text evidence="1">Belongs to the cycloisomerase 2 family.</text>
</comment>
<dbReference type="InterPro" id="IPR050282">
    <property type="entry name" value="Cycloisomerase_2"/>
</dbReference>
<dbReference type="InterPro" id="IPR015943">
    <property type="entry name" value="WD40/YVTN_repeat-like_dom_sf"/>
</dbReference>
<dbReference type="PROSITE" id="PS51257">
    <property type="entry name" value="PROKAR_LIPOPROTEIN"/>
    <property type="match status" value="1"/>
</dbReference>
<keyword evidence="2" id="KW-0313">Glucose metabolism</keyword>
<dbReference type="PANTHER" id="PTHR30344">
    <property type="entry name" value="6-PHOSPHOGLUCONOLACTONASE-RELATED"/>
    <property type="match status" value="1"/>
</dbReference>
<dbReference type="GO" id="GO:0006006">
    <property type="term" value="P:glucose metabolic process"/>
    <property type="evidence" value="ECO:0007669"/>
    <property type="project" value="UniProtKB-KW"/>
</dbReference>
<accession>A0A1I2IHG4</accession>
<dbReference type="GO" id="GO:0017057">
    <property type="term" value="F:6-phosphogluconolactonase activity"/>
    <property type="evidence" value="ECO:0007669"/>
    <property type="project" value="TreeGrafter"/>
</dbReference>
<dbReference type="AlphaFoldDB" id="A0A1I2IHG4"/>
<dbReference type="PANTHER" id="PTHR30344:SF1">
    <property type="entry name" value="6-PHOSPHOGLUCONOLACTONASE"/>
    <property type="match status" value="1"/>
</dbReference>
<organism evidence="3 4">
    <name type="scientific">Sunxiuqinia elliptica</name>
    <dbReference type="NCBI Taxonomy" id="655355"/>
    <lineage>
        <taxon>Bacteria</taxon>
        <taxon>Pseudomonadati</taxon>
        <taxon>Bacteroidota</taxon>
        <taxon>Bacteroidia</taxon>
        <taxon>Marinilabiliales</taxon>
        <taxon>Prolixibacteraceae</taxon>
        <taxon>Sunxiuqinia</taxon>
    </lineage>
</organism>
<proteinExistence type="inferred from homology"/>
<gene>
    <name evidence="3" type="ORF">SAMN05216283_10651</name>
</gene>
<name>A0A1I2IHG4_9BACT</name>
<dbReference type="GO" id="GO:0005829">
    <property type="term" value="C:cytosol"/>
    <property type="evidence" value="ECO:0007669"/>
    <property type="project" value="TreeGrafter"/>
</dbReference>